<proteinExistence type="predicted"/>
<dbReference type="AlphaFoldDB" id="A0A552H7D4"/>
<name>A0A552H7D4_MICVR</name>
<protein>
    <recommendedName>
        <fullName evidence="1">DUF6891 domain-containing protein</fullName>
    </recommendedName>
</protein>
<organism evidence="2 3">
    <name type="scientific">Microcystis viridis Mv_BB_P_19951000_S68D</name>
    <dbReference type="NCBI Taxonomy" id="2486270"/>
    <lineage>
        <taxon>Bacteria</taxon>
        <taxon>Bacillati</taxon>
        <taxon>Cyanobacteriota</taxon>
        <taxon>Cyanophyceae</taxon>
        <taxon>Oscillatoriophycideae</taxon>
        <taxon>Chroococcales</taxon>
        <taxon>Microcystaceae</taxon>
        <taxon>Microcystis</taxon>
    </lineage>
</organism>
<dbReference type="EMBL" id="SFAZ01000325">
    <property type="protein sequence ID" value="TRU67140.1"/>
    <property type="molecule type" value="Genomic_DNA"/>
</dbReference>
<dbReference type="InterPro" id="IPR054186">
    <property type="entry name" value="DUF6891"/>
</dbReference>
<gene>
    <name evidence="2" type="ORF">EWV77_23165</name>
</gene>
<feature type="domain" description="DUF6891" evidence="1">
    <location>
        <begin position="4"/>
        <end position="184"/>
    </location>
</feature>
<evidence type="ECO:0000259" key="1">
    <source>
        <dbReference type="Pfam" id="PF21831"/>
    </source>
</evidence>
<dbReference type="Proteomes" id="UP000320674">
    <property type="component" value="Unassembled WGS sequence"/>
</dbReference>
<sequence length="186" mass="20877">MNDTDKYILDVIKTCVWSGFYDSDDVHQVIDDILEDGADEAMLRSAVSREFEKKAIAEDTWPDETDCDRLDQAFQTMNSSGIIALQNAGYTMSDGLDDVGEVLHERGRDNVKGYCFYHGQDLERAVAGTGLMLAFGDLDTDPAQKTSIGNTIKDILESKGFVVEWNGDPESRLNIPELDWKRRRSV</sequence>
<evidence type="ECO:0000313" key="2">
    <source>
        <dbReference type="EMBL" id="TRU67140.1"/>
    </source>
</evidence>
<dbReference type="Pfam" id="PF21831">
    <property type="entry name" value="DUF6891"/>
    <property type="match status" value="1"/>
</dbReference>
<accession>A0A552H7D4</accession>
<reference evidence="2 3" key="1">
    <citation type="submission" date="2019-01" db="EMBL/GenBank/DDBJ databases">
        <title>Coherence of Microcystis species and biogeography revealed through population genomics.</title>
        <authorList>
            <person name="Perez-Carrascal O.M."/>
            <person name="Terrat Y."/>
            <person name="Giani A."/>
            <person name="Fortin N."/>
            <person name="Tromas N."/>
            <person name="Shapiro B.J."/>
        </authorList>
    </citation>
    <scope>NUCLEOTIDE SEQUENCE [LARGE SCALE GENOMIC DNA]</scope>
    <source>
        <strain evidence="2">Mv_BB_P_19951000_S68D</strain>
    </source>
</reference>
<comment type="caution">
    <text evidence="2">The sequence shown here is derived from an EMBL/GenBank/DDBJ whole genome shotgun (WGS) entry which is preliminary data.</text>
</comment>
<evidence type="ECO:0000313" key="3">
    <source>
        <dbReference type="Proteomes" id="UP000320674"/>
    </source>
</evidence>